<sequence>MGNQDAKPKRSAGDAPHGGGGGGSEDAAGLREAEGTKKAGGGKKAPGRHGKGGGGGEPGRKKSRSDPRASVFSNLRIRKTLSKGRGAGGSREDVLDPQALQAVELDSAHSLVTKIPDLSLSADETGLSDTECADPSEVTRPRGPGSAGVGSPAVAEDSETAAGLQDGQRTSSGSDTDLYSFHSAAEQEDLLSDIQQAIRLQQMQQQQQQSLSPESPPASPPSAAPPPGALPGLDRPPPGPGAEAAPSARPDRPPAAEQPAAAALPSPGSAPGERGAADTDEEGEEDAFEDAPRGSPGAEWGPAAGEAPRRPGATREEGALRPSVPAAASPPCSPARSPRCSRARPLLAPCYVRTTTRQLSSPGPSPAPSPSQSPRVQRRPESSLDRGSGAAAAAAAPARKPRAGRSRSADWTAELGRAPGAGVSAHLTQRGAGGLQDVFAGERRARGPGRLPLGDVSVCTQGRTLLEKLFNQQENGPPEEAEKFCSRIIAMGLLLPFGDCFREPCGQDAQSSSAPFDQDQLYTWAAVSQPTHSLDYIEGQFPRRVPAAWPPSKPPDEEHRPKDADTESQSAVLETPKKCSDAAQQEVCDMKSEGQATVIQQLEQTIEDLRTKIAELEKQYPAADLEAATSGDTCLRALSLGEKEVGHQRILQAKSIQTSPTEEGGTLTHPVMGALPEATSGDSAGLSSPPGPQNKFCAEISLVVSPRRIAVQLDAHPSLQAPPPTSPPWSDGQGQASSQPSHPYFHAEFETSHEHSAFPSSENSHDIPTALPLSPKFSHQMPGLEMLPPPPLPLPGEGIPSAPPLPTVGIPPAPPLPGVGIPPAPPLPRVGIPPAPPLPSVGIPPAPPLPGVGIPPAPPLPSEGIPPIPPLPSEGIPPTPPLPGMGIPPTPSLTSEGIPPAPPLPGVGIPPAPPLPSEGIPPAPPLPGGIPPAPPLPGVGIPPAPPLPSEGIPPAPPLPGVRVPPPLAPPPPPPPGTGFPPPPPPPLLPGSGLALLPQAGSSTSPTLQACGFLPPPLPAGLFGFGLNQDKGSRKQPIEPCRPMKPLYWTRIQLHSKRDSSASLIWEKIEEPSIDCHEFEELFSKTTVKERKKPISDTITKTKAKQVSTHVFSEVGQCFGHKCELSLEKNIHIVFWAVYPPQSVSR</sequence>
<comment type="similarity">
    <text evidence="1">Belongs to the formin homology family. Cappuccino subfamily.</text>
</comment>
<feature type="compositionally biased region" description="Basic and acidic residues" evidence="3">
    <location>
        <begin position="58"/>
        <end position="67"/>
    </location>
</feature>
<dbReference type="Gene3D" id="1.20.58.2220">
    <property type="entry name" value="Formin, FH2 domain"/>
    <property type="match status" value="1"/>
</dbReference>
<keyword evidence="6" id="KW-1185">Reference proteome</keyword>
<feature type="domain" description="FH2" evidence="4">
    <location>
        <begin position="1034"/>
        <end position="1107"/>
    </location>
</feature>
<dbReference type="GO" id="GO:0051015">
    <property type="term" value="F:actin filament binding"/>
    <property type="evidence" value="ECO:0007669"/>
    <property type="project" value="TreeGrafter"/>
</dbReference>
<feature type="compositionally biased region" description="Low complexity" evidence="3">
    <location>
        <begin position="989"/>
        <end position="1000"/>
    </location>
</feature>
<dbReference type="PANTHER" id="PTHR45920:SF7">
    <property type="entry name" value="FORMIN-G"/>
    <property type="match status" value="1"/>
</dbReference>
<feature type="region of interest" description="Disordered" evidence="3">
    <location>
        <begin position="544"/>
        <end position="577"/>
    </location>
</feature>
<protein>
    <recommendedName>
        <fullName evidence="4">FH2 domain-containing protein</fullName>
    </recommendedName>
</protein>
<feature type="compositionally biased region" description="Pro residues" evidence="3">
    <location>
        <begin position="899"/>
        <end position="988"/>
    </location>
</feature>
<evidence type="ECO:0000259" key="4">
    <source>
        <dbReference type="Pfam" id="PF02181"/>
    </source>
</evidence>
<feature type="region of interest" description="Disordered" evidence="3">
    <location>
        <begin position="1"/>
        <end position="95"/>
    </location>
</feature>
<feature type="compositionally biased region" description="Low complexity" evidence="3">
    <location>
        <begin position="386"/>
        <end position="398"/>
    </location>
</feature>
<dbReference type="SUPFAM" id="SSF101447">
    <property type="entry name" value="Formin homology 2 domain (FH2 domain)"/>
    <property type="match status" value="1"/>
</dbReference>
<dbReference type="InterPro" id="IPR042201">
    <property type="entry name" value="FH2_Formin_sf"/>
</dbReference>
<feature type="compositionally biased region" description="Basic and acidic residues" evidence="3">
    <location>
        <begin position="28"/>
        <end position="37"/>
    </location>
</feature>
<feature type="coiled-coil region" evidence="2">
    <location>
        <begin position="599"/>
        <end position="626"/>
    </location>
</feature>
<feature type="compositionally biased region" description="Pro residues" evidence="3">
    <location>
        <begin position="214"/>
        <end position="240"/>
    </location>
</feature>
<dbReference type="InterPro" id="IPR015425">
    <property type="entry name" value="FH2_Formin"/>
</dbReference>
<evidence type="ECO:0000313" key="5">
    <source>
        <dbReference type="Ensembl" id="ENSPSNP00000015204.1"/>
    </source>
</evidence>
<dbReference type="GO" id="GO:0005737">
    <property type="term" value="C:cytoplasm"/>
    <property type="evidence" value="ECO:0007669"/>
    <property type="project" value="TreeGrafter"/>
</dbReference>
<evidence type="ECO:0000256" key="1">
    <source>
        <dbReference type="ARBA" id="ARBA00005271"/>
    </source>
</evidence>
<feature type="compositionally biased region" description="Basic and acidic residues" evidence="3">
    <location>
        <begin position="307"/>
        <end position="319"/>
    </location>
</feature>
<evidence type="ECO:0000256" key="3">
    <source>
        <dbReference type="SAM" id="MobiDB-lite"/>
    </source>
</evidence>
<reference evidence="5" key="1">
    <citation type="submission" date="2019-08" db="EMBL/GenBank/DDBJ databases">
        <title>Phocoena sinus (Vaquita) genome, mPhoSin1, primary haplotype.</title>
        <authorList>
            <person name="Morin P."/>
            <person name="Mountcastle J."/>
            <person name="Fungtammasan C."/>
            <person name="Rhie A."/>
            <person name="Rojas-Bracho L."/>
            <person name="Smith C.R."/>
            <person name="Taylor B.L."/>
            <person name="Gulland F.M.D."/>
            <person name="Musser W."/>
            <person name="Houck M."/>
            <person name="Haase B."/>
            <person name="Paez S."/>
            <person name="Howe K."/>
            <person name="Torrance J."/>
            <person name="Formenti G."/>
            <person name="Phillippy A."/>
            <person name="Ryder O."/>
            <person name="Jarvis E.D."/>
            <person name="Fedrigo O."/>
        </authorList>
    </citation>
    <scope>NUCLEOTIDE SEQUENCE [LARGE SCALE GENOMIC DNA]</scope>
</reference>
<keyword evidence="2" id="KW-0175">Coiled coil</keyword>
<name>A0A8C9BUH4_PHOSS</name>
<organism evidence="5 6">
    <name type="scientific">Phocoena sinus</name>
    <name type="common">Vaquita</name>
    <dbReference type="NCBI Taxonomy" id="42100"/>
    <lineage>
        <taxon>Eukaryota</taxon>
        <taxon>Metazoa</taxon>
        <taxon>Chordata</taxon>
        <taxon>Craniata</taxon>
        <taxon>Vertebrata</taxon>
        <taxon>Euteleostomi</taxon>
        <taxon>Mammalia</taxon>
        <taxon>Eutheria</taxon>
        <taxon>Laurasiatheria</taxon>
        <taxon>Artiodactyla</taxon>
        <taxon>Whippomorpha</taxon>
        <taxon>Cetacea</taxon>
        <taxon>Odontoceti</taxon>
        <taxon>Phocoenidae</taxon>
        <taxon>Phocoena</taxon>
    </lineage>
</organism>
<feature type="region of interest" description="Disordered" evidence="3">
    <location>
        <begin position="653"/>
        <end position="692"/>
    </location>
</feature>
<accession>A0A8C9BUH4</accession>
<feature type="compositionally biased region" description="Basic and acidic residues" evidence="3">
    <location>
        <begin position="1"/>
        <end position="12"/>
    </location>
</feature>
<feature type="compositionally biased region" description="Basic and acidic residues" evidence="3">
    <location>
        <begin position="554"/>
        <end position="565"/>
    </location>
</feature>
<feature type="region of interest" description="Disordered" evidence="3">
    <location>
        <begin position="717"/>
        <end position="743"/>
    </location>
</feature>
<dbReference type="Pfam" id="PF02181">
    <property type="entry name" value="FH2"/>
    <property type="match status" value="1"/>
</dbReference>
<proteinExistence type="inferred from homology"/>
<feature type="compositionally biased region" description="Polar residues" evidence="3">
    <location>
        <begin position="732"/>
        <end position="741"/>
    </location>
</feature>
<feature type="compositionally biased region" description="Polar residues" evidence="3">
    <location>
        <begin position="167"/>
        <end position="177"/>
    </location>
</feature>
<feature type="compositionally biased region" description="Low complexity" evidence="3">
    <location>
        <begin position="321"/>
        <end position="345"/>
    </location>
</feature>
<dbReference type="AlphaFoldDB" id="A0A8C9BUH4"/>
<feature type="region of interest" description="Disordered" evidence="3">
    <location>
        <begin position="118"/>
        <end position="409"/>
    </location>
</feature>
<dbReference type="GO" id="GO:0030866">
    <property type="term" value="P:cortical actin cytoskeleton organization"/>
    <property type="evidence" value="ECO:0007669"/>
    <property type="project" value="TreeGrafter"/>
</dbReference>
<dbReference type="PANTHER" id="PTHR45920">
    <property type="entry name" value="FORMIN HOMOLOGY 2 DOMAIN CONTAINING, ISOFORM I"/>
    <property type="match status" value="1"/>
</dbReference>
<feature type="region of interest" description="Disordered" evidence="3">
    <location>
        <begin position="852"/>
        <end position="1007"/>
    </location>
</feature>
<feature type="compositionally biased region" description="Low complexity" evidence="3">
    <location>
        <begin position="255"/>
        <end position="274"/>
    </location>
</feature>
<reference evidence="5" key="3">
    <citation type="submission" date="2025-09" db="UniProtKB">
        <authorList>
            <consortium name="Ensembl"/>
        </authorList>
    </citation>
    <scope>IDENTIFICATION</scope>
</reference>
<reference evidence="5" key="2">
    <citation type="submission" date="2025-08" db="UniProtKB">
        <authorList>
            <consortium name="Ensembl"/>
        </authorList>
    </citation>
    <scope>IDENTIFICATION</scope>
</reference>
<evidence type="ECO:0000313" key="6">
    <source>
        <dbReference type="Proteomes" id="UP000694554"/>
    </source>
</evidence>
<evidence type="ECO:0000256" key="2">
    <source>
        <dbReference type="SAM" id="Coils"/>
    </source>
</evidence>
<dbReference type="GeneTree" id="ENSGT00940000154289"/>
<dbReference type="GO" id="GO:0005856">
    <property type="term" value="C:cytoskeleton"/>
    <property type="evidence" value="ECO:0007669"/>
    <property type="project" value="TreeGrafter"/>
</dbReference>
<dbReference type="Proteomes" id="UP000694554">
    <property type="component" value="Chromosome 16"/>
</dbReference>
<dbReference type="Ensembl" id="ENSPSNT00000017161.1">
    <property type="protein sequence ID" value="ENSPSNP00000015204.1"/>
    <property type="gene ID" value="ENSPSNG00000011154.1"/>
</dbReference>
<feature type="compositionally biased region" description="Acidic residues" evidence="3">
    <location>
        <begin position="278"/>
        <end position="289"/>
    </location>
</feature>
<feature type="compositionally biased region" description="Low complexity" evidence="3">
    <location>
        <begin position="294"/>
        <end position="306"/>
    </location>
</feature>
<dbReference type="FunFam" id="1.20.58.2220:FF:000030">
    <property type="entry name" value="Formin 1"/>
    <property type="match status" value="1"/>
</dbReference>
<feature type="compositionally biased region" description="Pro residues" evidence="3">
    <location>
        <begin position="852"/>
        <end position="891"/>
    </location>
</feature>
<feature type="compositionally biased region" description="Low complexity" evidence="3">
    <location>
        <begin position="200"/>
        <end position="213"/>
    </location>
</feature>
<feature type="region of interest" description="Disordered" evidence="3">
    <location>
        <begin position="778"/>
        <end position="806"/>
    </location>
</feature>